<evidence type="ECO:0000313" key="3">
    <source>
        <dbReference type="Proteomes" id="UP000683925"/>
    </source>
</evidence>
<evidence type="ECO:0000313" key="2">
    <source>
        <dbReference type="EMBL" id="CAD8186416.1"/>
    </source>
</evidence>
<gene>
    <name evidence="2" type="ORF">POCTA_138.1.T0880022</name>
</gene>
<dbReference type="OrthoDB" id="302260at2759"/>
<accession>A0A8S1WKT4</accession>
<comment type="caution">
    <text evidence="2">The sequence shown here is derived from an EMBL/GenBank/DDBJ whole genome shotgun (WGS) entry which is preliminary data.</text>
</comment>
<organism evidence="2 3">
    <name type="scientific">Paramecium octaurelia</name>
    <dbReference type="NCBI Taxonomy" id="43137"/>
    <lineage>
        <taxon>Eukaryota</taxon>
        <taxon>Sar</taxon>
        <taxon>Alveolata</taxon>
        <taxon>Ciliophora</taxon>
        <taxon>Intramacronucleata</taxon>
        <taxon>Oligohymenophorea</taxon>
        <taxon>Peniculida</taxon>
        <taxon>Parameciidae</taxon>
        <taxon>Paramecium</taxon>
    </lineage>
</organism>
<name>A0A8S1WKT4_PAROT</name>
<dbReference type="OMA" id="QNDTIRT"/>
<keyword evidence="3" id="KW-1185">Reference proteome</keyword>
<evidence type="ECO:0000256" key="1">
    <source>
        <dbReference type="SAM" id="Phobius"/>
    </source>
</evidence>
<evidence type="ECO:0008006" key="4">
    <source>
        <dbReference type="Google" id="ProtNLM"/>
    </source>
</evidence>
<proteinExistence type="predicted"/>
<dbReference type="EMBL" id="CAJJDP010000087">
    <property type="protein sequence ID" value="CAD8186416.1"/>
    <property type="molecule type" value="Genomic_DNA"/>
</dbReference>
<keyword evidence="1" id="KW-0472">Membrane</keyword>
<protein>
    <recommendedName>
        <fullName evidence="4">Transmembrane protein</fullName>
    </recommendedName>
</protein>
<keyword evidence="1" id="KW-0812">Transmembrane</keyword>
<reference evidence="2" key="1">
    <citation type="submission" date="2021-01" db="EMBL/GenBank/DDBJ databases">
        <authorList>
            <consortium name="Genoscope - CEA"/>
            <person name="William W."/>
        </authorList>
    </citation>
    <scope>NUCLEOTIDE SEQUENCE</scope>
</reference>
<dbReference type="Proteomes" id="UP000683925">
    <property type="component" value="Unassembled WGS sequence"/>
</dbReference>
<dbReference type="AlphaFoldDB" id="A0A8S1WKT4"/>
<sequence length="537" mass="61961">MIIFSIIFAIAQSQQIKPYDFAVSLIQVQSSIHYDIRVNEDAILYTYPRGAIYKSNISTNNQSLLCSVQHDTITLTNNITKQIFNSSIDKIDQQNDQIINVFHMNKKLGLVTEFDSYIVFCLEKLEIIKKYELSDFMKAKKEQFQKGTFSAELNMAFLFYQTKLIIYEEKGLIFSQSIPEMAITKVLCSLGYIFIATQNGMLVYQIDVGNQMIILKSHIEQNQTINDIVLSAKNEYIFLLEEDGIHIYRILFDNQKQIQIKKYSILPFIPIESSFNFNQNNDSSFAVLKKSQKSVIFVDLEINLEQGVWFIVNSHALKIAAQNLEINNNFVVIKGSETHCIIKHSQPNIFTNIFNYYPFTLAHTVYLNFYQFDVQNSQDILFGVDSDSITLFLIDQIQGNIACSTNDTSLIGQNFNYQILTNLSDCEKKQQYSEDIQSKDLIVCQFNTEIGINVISDDESPFNRQLLIILIVCLGIALFFSILALICYGNKTRKQLNSYQQKIKIYQQFQGDQNDTIRTKQPPPTIDNKFKIDEFEQ</sequence>
<keyword evidence="1" id="KW-1133">Transmembrane helix</keyword>
<feature type="transmembrane region" description="Helical" evidence="1">
    <location>
        <begin position="466"/>
        <end position="488"/>
    </location>
</feature>